<sequence length="77" mass="9077">MSRFIAVIHGWHVYSNGFSIHELEASIAEEAKKEASWLKSLREDDFDKCAYTVIEIENTEHLSRRLTWRERINGKLN</sequence>
<evidence type="ECO:0000313" key="1">
    <source>
        <dbReference type="EMBL" id="TPG76346.1"/>
    </source>
</evidence>
<dbReference type="AlphaFoldDB" id="A0A502HSG5"/>
<dbReference type="Proteomes" id="UP000317933">
    <property type="component" value="Unassembled WGS sequence"/>
</dbReference>
<reference evidence="1 2" key="1">
    <citation type="journal article" date="2019" name="Environ. Microbiol.">
        <title>Species interactions and distinct microbial communities in high Arctic permafrost affected cryosols are associated with the CH4 and CO2 gas fluxes.</title>
        <authorList>
            <person name="Altshuler I."/>
            <person name="Hamel J."/>
            <person name="Turney S."/>
            <person name="Magnuson E."/>
            <person name="Levesque R."/>
            <person name="Greer C."/>
            <person name="Whyte L.G."/>
        </authorList>
    </citation>
    <scope>NUCLEOTIDE SEQUENCE [LARGE SCALE GENOMIC DNA]</scope>
    <source>
        <strain evidence="1 2">E3</strain>
    </source>
</reference>
<name>A0A502HSG5_9PSED</name>
<organism evidence="1 2">
    <name type="scientific">Pseudomonas arsenicoxydans</name>
    <dbReference type="NCBI Taxonomy" id="702115"/>
    <lineage>
        <taxon>Bacteria</taxon>
        <taxon>Pseudomonadati</taxon>
        <taxon>Pseudomonadota</taxon>
        <taxon>Gammaproteobacteria</taxon>
        <taxon>Pseudomonadales</taxon>
        <taxon>Pseudomonadaceae</taxon>
        <taxon>Pseudomonas</taxon>
    </lineage>
</organism>
<dbReference type="EMBL" id="RCZE01000008">
    <property type="protein sequence ID" value="TPG76346.1"/>
    <property type="molecule type" value="Genomic_DNA"/>
</dbReference>
<dbReference type="RefSeq" id="WP_140668783.1">
    <property type="nucleotide sequence ID" value="NZ_RCZE01000008.1"/>
</dbReference>
<evidence type="ECO:0000313" key="2">
    <source>
        <dbReference type="Proteomes" id="UP000317933"/>
    </source>
</evidence>
<protein>
    <submittedName>
        <fullName evidence="1">Uncharacterized protein</fullName>
    </submittedName>
</protein>
<proteinExistence type="predicted"/>
<comment type="caution">
    <text evidence="1">The sequence shown here is derived from an EMBL/GenBank/DDBJ whole genome shotgun (WGS) entry which is preliminary data.</text>
</comment>
<accession>A0A502HSG5</accession>
<gene>
    <name evidence="1" type="ORF">EAH78_18470</name>
</gene>